<dbReference type="EMBL" id="JANPWB010000009">
    <property type="protein sequence ID" value="KAJ1150975.1"/>
    <property type="molecule type" value="Genomic_DNA"/>
</dbReference>
<feature type="compositionally biased region" description="Acidic residues" evidence="1">
    <location>
        <begin position="94"/>
        <end position="103"/>
    </location>
</feature>
<gene>
    <name evidence="2" type="ORF">NDU88_003762</name>
</gene>
<comment type="caution">
    <text evidence="2">The sequence shown here is derived from an EMBL/GenBank/DDBJ whole genome shotgun (WGS) entry which is preliminary data.</text>
</comment>
<feature type="region of interest" description="Disordered" evidence="1">
    <location>
        <begin position="14"/>
        <end position="37"/>
    </location>
</feature>
<keyword evidence="3" id="KW-1185">Reference proteome</keyword>
<feature type="region of interest" description="Disordered" evidence="1">
    <location>
        <begin position="76"/>
        <end position="129"/>
    </location>
</feature>
<evidence type="ECO:0000313" key="3">
    <source>
        <dbReference type="Proteomes" id="UP001066276"/>
    </source>
</evidence>
<evidence type="ECO:0000313" key="2">
    <source>
        <dbReference type="EMBL" id="KAJ1150975.1"/>
    </source>
</evidence>
<dbReference type="AlphaFoldDB" id="A0AAV7RG44"/>
<organism evidence="2 3">
    <name type="scientific">Pleurodeles waltl</name>
    <name type="common">Iberian ribbed newt</name>
    <dbReference type="NCBI Taxonomy" id="8319"/>
    <lineage>
        <taxon>Eukaryota</taxon>
        <taxon>Metazoa</taxon>
        <taxon>Chordata</taxon>
        <taxon>Craniata</taxon>
        <taxon>Vertebrata</taxon>
        <taxon>Euteleostomi</taxon>
        <taxon>Amphibia</taxon>
        <taxon>Batrachia</taxon>
        <taxon>Caudata</taxon>
        <taxon>Salamandroidea</taxon>
        <taxon>Salamandridae</taxon>
        <taxon>Pleurodelinae</taxon>
        <taxon>Pleurodeles</taxon>
    </lineage>
</organism>
<reference evidence="2" key="1">
    <citation type="journal article" date="2022" name="bioRxiv">
        <title>Sequencing and chromosome-scale assembly of the giantPleurodeles waltlgenome.</title>
        <authorList>
            <person name="Brown T."/>
            <person name="Elewa A."/>
            <person name="Iarovenko S."/>
            <person name="Subramanian E."/>
            <person name="Araus A.J."/>
            <person name="Petzold A."/>
            <person name="Susuki M."/>
            <person name="Suzuki K.-i.T."/>
            <person name="Hayashi T."/>
            <person name="Toyoda A."/>
            <person name="Oliveira C."/>
            <person name="Osipova E."/>
            <person name="Leigh N.D."/>
            <person name="Simon A."/>
            <person name="Yun M.H."/>
        </authorList>
    </citation>
    <scope>NUCLEOTIDE SEQUENCE</scope>
    <source>
        <strain evidence="2">20211129_DDA</strain>
        <tissue evidence="2">Liver</tissue>
    </source>
</reference>
<dbReference type="Proteomes" id="UP001066276">
    <property type="component" value="Chromosome 5"/>
</dbReference>
<evidence type="ECO:0000256" key="1">
    <source>
        <dbReference type="SAM" id="MobiDB-lite"/>
    </source>
</evidence>
<protein>
    <submittedName>
        <fullName evidence="2">Uncharacterized protein</fullName>
    </submittedName>
</protein>
<feature type="compositionally biased region" description="Basic and acidic residues" evidence="1">
    <location>
        <begin position="104"/>
        <end position="127"/>
    </location>
</feature>
<proteinExistence type="predicted"/>
<accession>A0AAV7RG44</accession>
<sequence length="171" mass="18210">MCCLSVPFYLKPGCDGPTLSQSDPPYPGGITTPATSDPEVIQEQTNPVLHPGGGRQREPLCAVTWIQKEELDGLADVNVGARVPNRGDSTGGEGNEEDAGDTPDDGRGETSGDDLKISARTEGRIRGPEGAQLKLWRRSGSSLANSGVWDILTRRREEEGVKAGRGYGLSY</sequence>
<name>A0AAV7RG44_PLEWA</name>